<keyword evidence="1" id="KW-0812">Transmembrane</keyword>
<dbReference type="EMBL" id="RJJQ01000001">
    <property type="protein sequence ID" value="RNI25087.1"/>
    <property type="molecule type" value="Genomic_DNA"/>
</dbReference>
<feature type="transmembrane region" description="Helical" evidence="1">
    <location>
        <begin position="118"/>
        <end position="137"/>
    </location>
</feature>
<gene>
    <name evidence="2" type="ORF">EFY87_00055</name>
</gene>
<evidence type="ECO:0008006" key="4">
    <source>
        <dbReference type="Google" id="ProtNLM"/>
    </source>
</evidence>
<evidence type="ECO:0000313" key="2">
    <source>
        <dbReference type="EMBL" id="RNI25087.1"/>
    </source>
</evidence>
<dbReference type="Proteomes" id="UP000271678">
    <property type="component" value="Unassembled WGS sequence"/>
</dbReference>
<name>A0A3M9MIV4_9MICO</name>
<dbReference type="OrthoDB" id="9809977at2"/>
<evidence type="ECO:0000256" key="1">
    <source>
        <dbReference type="SAM" id="Phobius"/>
    </source>
</evidence>
<feature type="transmembrane region" description="Helical" evidence="1">
    <location>
        <begin position="53"/>
        <end position="75"/>
    </location>
</feature>
<proteinExistence type="predicted"/>
<feature type="transmembrane region" description="Helical" evidence="1">
    <location>
        <begin position="149"/>
        <end position="165"/>
    </location>
</feature>
<evidence type="ECO:0000313" key="3">
    <source>
        <dbReference type="Proteomes" id="UP000271678"/>
    </source>
</evidence>
<organism evidence="2 3">
    <name type="scientific">Flexivirga caeni</name>
    <dbReference type="NCBI Taxonomy" id="2294115"/>
    <lineage>
        <taxon>Bacteria</taxon>
        <taxon>Bacillati</taxon>
        <taxon>Actinomycetota</taxon>
        <taxon>Actinomycetes</taxon>
        <taxon>Micrococcales</taxon>
        <taxon>Dermacoccaceae</taxon>
        <taxon>Flexivirga</taxon>
    </lineage>
</organism>
<dbReference type="AlphaFoldDB" id="A0A3M9MIV4"/>
<dbReference type="RefSeq" id="WP_123269280.1">
    <property type="nucleotide sequence ID" value="NZ_RJJQ01000001.1"/>
</dbReference>
<reference evidence="2 3" key="1">
    <citation type="submission" date="2018-11" db="EMBL/GenBank/DDBJ databases">
        <title>Draft genome of Simplicispira Flexivirga sp. BO-16.</title>
        <authorList>
            <person name="Im W.T."/>
        </authorList>
    </citation>
    <scope>NUCLEOTIDE SEQUENCE [LARGE SCALE GENOMIC DNA]</scope>
    <source>
        <strain evidence="2 3">BO-16</strain>
    </source>
</reference>
<accession>A0A3M9MIV4</accession>
<keyword evidence="1" id="KW-0472">Membrane</keyword>
<feature type="transmembrane region" description="Helical" evidence="1">
    <location>
        <begin position="87"/>
        <end position="106"/>
    </location>
</feature>
<keyword evidence="3" id="KW-1185">Reference proteome</keyword>
<dbReference type="NCBIfam" id="NF038065">
    <property type="entry name" value="Pr6Pr"/>
    <property type="match status" value="1"/>
</dbReference>
<dbReference type="InterPro" id="IPR049713">
    <property type="entry name" value="Pr6Pr-like"/>
</dbReference>
<keyword evidence="1" id="KW-1133">Transmembrane helix</keyword>
<sequence length="221" mass="23984">MAVDERESAPGIFSLHRVQAVFRSLVAGLIAVTVVVQLVVALGRKPPATAGNFFSYFTIQSNVIVAVVLATATVIRLRGAAPGWLDQLRGAATVYISITGVVYALLLSNVDVNTPLPWANVVLHYFVPVATVVDWLVDLPERVIELRWALVWLAYPLAYLAYTLLRGQLVDWYPYPFLDPRPHGYGHVAVMSCCVALAAAVFVALVAAATRLPGRMIRSSG</sequence>
<protein>
    <recommendedName>
        <fullName evidence="4">Integral membrane regulator</fullName>
    </recommendedName>
</protein>
<comment type="caution">
    <text evidence="2">The sequence shown here is derived from an EMBL/GenBank/DDBJ whole genome shotgun (WGS) entry which is preliminary data.</text>
</comment>
<feature type="transmembrane region" description="Helical" evidence="1">
    <location>
        <begin position="20"/>
        <end position="41"/>
    </location>
</feature>
<feature type="transmembrane region" description="Helical" evidence="1">
    <location>
        <begin position="185"/>
        <end position="209"/>
    </location>
</feature>